<reference evidence="2" key="1">
    <citation type="journal article" date="2023" name="Mol. Phylogenet. Evol.">
        <title>Genome-scale phylogeny and comparative genomics of the fungal order Sordariales.</title>
        <authorList>
            <person name="Hensen N."/>
            <person name="Bonometti L."/>
            <person name="Westerberg I."/>
            <person name="Brannstrom I.O."/>
            <person name="Guillou S."/>
            <person name="Cros-Aarteil S."/>
            <person name="Calhoun S."/>
            <person name="Haridas S."/>
            <person name="Kuo A."/>
            <person name="Mondo S."/>
            <person name="Pangilinan J."/>
            <person name="Riley R."/>
            <person name="LaButti K."/>
            <person name="Andreopoulos B."/>
            <person name="Lipzen A."/>
            <person name="Chen C."/>
            <person name="Yan M."/>
            <person name="Daum C."/>
            <person name="Ng V."/>
            <person name="Clum A."/>
            <person name="Steindorff A."/>
            <person name="Ohm R.A."/>
            <person name="Martin F."/>
            <person name="Silar P."/>
            <person name="Natvig D.O."/>
            <person name="Lalanne C."/>
            <person name="Gautier V."/>
            <person name="Ament-Velasquez S.L."/>
            <person name="Kruys A."/>
            <person name="Hutchinson M.I."/>
            <person name="Powell A.J."/>
            <person name="Barry K."/>
            <person name="Miller A.N."/>
            <person name="Grigoriev I.V."/>
            <person name="Debuchy R."/>
            <person name="Gladieux P."/>
            <person name="Hiltunen Thoren M."/>
            <person name="Johannesson H."/>
        </authorList>
    </citation>
    <scope>NUCLEOTIDE SEQUENCE</scope>
    <source>
        <strain evidence="2">CBS 141.50</strain>
    </source>
</reference>
<evidence type="ECO:0000313" key="3">
    <source>
        <dbReference type="Proteomes" id="UP001302676"/>
    </source>
</evidence>
<dbReference type="PANTHER" id="PTHR34693">
    <property type="entry name" value="PROTEIN PAR32"/>
    <property type="match status" value="1"/>
</dbReference>
<reference evidence="2" key="2">
    <citation type="submission" date="2023-05" db="EMBL/GenBank/DDBJ databases">
        <authorList>
            <consortium name="Lawrence Berkeley National Laboratory"/>
            <person name="Steindorff A."/>
            <person name="Hensen N."/>
            <person name="Bonometti L."/>
            <person name="Westerberg I."/>
            <person name="Brannstrom I.O."/>
            <person name="Guillou S."/>
            <person name="Cros-Aarteil S."/>
            <person name="Calhoun S."/>
            <person name="Haridas S."/>
            <person name="Kuo A."/>
            <person name="Mondo S."/>
            <person name="Pangilinan J."/>
            <person name="Riley R."/>
            <person name="Labutti K."/>
            <person name="Andreopoulos B."/>
            <person name="Lipzen A."/>
            <person name="Chen C."/>
            <person name="Yanf M."/>
            <person name="Daum C."/>
            <person name="Ng V."/>
            <person name="Clum A."/>
            <person name="Ohm R."/>
            <person name="Martin F."/>
            <person name="Silar P."/>
            <person name="Natvig D."/>
            <person name="Lalanne C."/>
            <person name="Gautier V."/>
            <person name="Ament-Velasquez S.L."/>
            <person name="Kruys A."/>
            <person name="Hutchinson M.I."/>
            <person name="Powell A.J."/>
            <person name="Barry K."/>
            <person name="Miller A.N."/>
            <person name="Grigoriev I.V."/>
            <person name="Debuchy R."/>
            <person name="Gladieux P."/>
            <person name="Thoren M.H."/>
            <person name="Johannesson H."/>
        </authorList>
    </citation>
    <scope>NUCLEOTIDE SEQUENCE</scope>
    <source>
        <strain evidence="2">CBS 141.50</strain>
    </source>
</reference>
<feature type="compositionally biased region" description="Polar residues" evidence="1">
    <location>
        <begin position="75"/>
        <end position="86"/>
    </location>
</feature>
<feature type="compositionally biased region" description="Basic and acidic residues" evidence="1">
    <location>
        <begin position="25"/>
        <end position="34"/>
    </location>
</feature>
<name>A0AAN6ZQW4_9PEZI</name>
<dbReference type="GeneID" id="87816070"/>
<proteinExistence type="predicted"/>
<protein>
    <submittedName>
        <fullName evidence="2">Uncharacterized protein</fullName>
    </submittedName>
</protein>
<comment type="caution">
    <text evidence="2">The sequence shown here is derived from an EMBL/GenBank/DDBJ whole genome shotgun (WGS) entry which is preliminary data.</text>
</comment>
<accession>A0AAN6ZQW4</accession>
<dbReference type="InterPro" id="IPR053203">
    <property type="entry name" value="Cisplatin_resist-associated"/>
</dbReference>
<feature type="region of interest" description="Disordered" evidence="1">
    <location>
        <begin position="1"/>
        <end position="108"/>
    </location>
</feature>
<feature type="compositionally biased region" description="Low complexity" evidence="1">
    <location>
        <begin position="87"/>
        <end position="106"/>
    </location>
</feature>
<dbReference type="PANTHER" id="PTHR34693:SF5">
    <property type="match status" value="1"/>
</dbReference>
<dbReference type="EMBL" id="MU853558">
    <property type="protein sequence ID" value="KAK4146963.1"/>
    <property type="molecule type" value="Genomic_DNA"/>
</dbReference>
<dbReference type="Proteomes" id="UP001302676">
    <property type="component" value="Unassembled WGS sequence"/>
</dbReference>
<evidence type="ECO:0000313" key="2">
    <source>
        <dbReference type="EMBL" id="KAK4146963.1"/>
    </source>
</evidence>
<keyword evidence="3" id="KW-1185">Reference proteome</keyword>
<sequence length="185" mass="19071">MSSEVFRRVGRGGAGNFYSQQDVQEADRVSKEDIEAQTADPLTLTRTTTAGTTSGQPGPGPSYTRAGRGGAGNFTFPSPTTDSNGGAASDAAAAAAKQPEEAAAAAEADRLQVTDAVAASLATRAKTGGLSGRGGAGNWATGTDSIEIREREKAERVKAAELSRKALEDVELGLAVPQRVYTRRN</sequence>
<feature type="compositionally biased region" description="Low complexity" evidence="1">
    <location>
        <begin position="37"/>
        <end position="64"/>
    </location>
</feature>
<dbReference type="AlphaFoldDB" id="A0AAN6ZQW4"/>
<organism evidence="2 3">
    <name type="scientific">Dichotomopilus funicola</name>
    <dbReference type="NCBI Taxonomy" id="1934379"/>
    <lineage>
        <taxon>Eukaryota</taxon>
        <taxon>Fungi</taxon>
        <taxon>Dikarya</taxon>
        <taxon>Ascomycota</taxon>
        <taxon>Pezizomycotina</taxon>
        <taxon>Sordariomycetes</taxon>
        <taxon>Sordariomycetidae</taxon>
        <taxon>Sordariales</taxon>
        <taxon>Chaetomiaceae</taxon>
        <taxon>Dichotomopilus</taxon>
    </lineage>
</organism>
<evidence type="ECO:0000256" key="1">
    <source>
        <dbReference type="SAM" id="MobiDB-lite"/>
    </source>
</evidence>
<gene>
    <name evidence="2" type="ORF">C8A04DRAFT_25157</name>
</gene>
<feature type="region of interest" description="Disordered" evidence="1">
    <location>
        <begin position="124"/>
        <end position="144"/>
    </location>
</feature>
<dbReference type="RefSeq" id="XP_062640334.1">
    <property type="nucleotide sequence ID" value="XM_062779457.1"/>
</dbReference>